<evidence type="ECO:0000256" key="11">
    <source>
        <dbReference type="RuleBase" id="RU004136"/>
    </source>
</evidence>
<dbReference type="Gene3D" id="3.40.1390.10">
    <property type="entry name" value="MurE/MurF, N-terminal domain"/>
    <property type="match status" value="1"/>
</dbReference>
<comment type="similarity">
    <text evidence="10">Belongs to the MurCDEF family. MurF subfamily.</text>
</comment>
<dbReference type="Pfam" id="PF08245">
    <property type="entry name" value="Mur_ligase_M"/>
    <property type="match status" value="1"/>
</dbReference>
<dbReference type="InterPro" id="IPR036615">
    <property type="entry name" value="Mur_ligase_C_dom_sf"/>
</dbReference>
<keyword evidence="2 10" id="KW-0436">Ligase</keyword>
<comment type="function">
    <text evidence="10 11">Involved in cell wall formation. Catalyzes the final step in the synthesis of UDP-N-acetylmuramoyl-pentapeptide, the precursor of murein.</text>
</comment>
<keyword evidence="9 10" id="KW-0961">Cell wall biogenesis/degradation</keyword>
<evidence type="ECO:0000256" key="6">
    <source>
        <dbReference type="ARBA" id="ARBA00022960"/>
    </source>
</evidence>
<evidence type="ECO:0000256" key="5">
    <source>
        <dbReference type="ARBA" id="ARBA00022840"/>
    </source>
</evidence>
<evidence type="ECO:0000256" key="8">
    <source>
        <dbReference type="ARBA" id="ARBA00023306"/>
    </source>
</evidence>
<reference evidence="14" key="1">
    <citation type="journal article" date="2021" name="PeerJ">
        <title>Extensive microbial diversity within the chicken gut microbiome revealed by metagenomics and culture.</title>
        <authorList>
            <person name="Gilroy R."/>
            <person name="Ravi A."/>
            <person name="Getino M."/>
            <person name="Pursley I."/>
            <person name="Horton D.L."/>
            <person name="Alikhan N.F."/>
            <person name="Baker D."/>
            <person name="Gharbi K."/>
            <person name="Hall N."/>
            <person name="Watson M."/>
            <person name="Adriaenssens E.M."/>
            <person name="Foster-Nyarko E."/>
            <person name="Jarju S."/>
            <person name="Secka A."/>
            <person name="Antonio M."/>
            <person name="Oren A."/>
            <person name="Chaudhuri R.R."/>
            <person name="La Ragione R."/>
            <person name="Hildebrand F."/>
            <person name="Pallen M.J."/>
        </authorList>
    </citation>
    <scope>NUCLEOTIDE SEQUENCE</scope>
    <source>
        <strain evidence="14">378</strain>
    </source>
</reference>
<reference evidence="14" key="2">
    <citation type="submission" date="2021-04" db="EMBL/GenBank/DDBJ databases">
        <authorList>
            <person name="Gilroy R."/>
        </authorList>
    </citation>
    <scope>NUCLEOTIDE SEQUENCE</scope>
    <source>
        <strain evidence="14">378</strain>
    </source>
</reference>
<accession>A0A948TFM2</accession>
<dbReference type="GO" id="GO:0071555">
    <property type="term" value="P:cell wall organization"/>
    <property type="evidence" value="ECO:0007669"/>
    <property type="project" value="UniProtKB-KW"/>
</dbReference>
<sequence length="515" mass="55821">MIAFTLAQLAAFAPCEVLAGNAVKLSVEQVTITHVSTSSQEIGENCLFIPLKGERFDAHKFITDALSRGAVACATHLSEEEILALLSPEEQERYHQWREQAYLLKCTDTLRLLGRCGELVRHKSPALIGAITGSCGKTSAKEMTAAILSHCGSTLYTAGNFNNDVGVPLTLLRLDEKQPFAIIEQGASHLQDIARTAEFVAADYALITNVGEAHILGFGSREGVYKGKSEILDHLFTLHPVDKIEQSPTAALKREVGFGIVPADSPWWPRWQEDYAAAVQQGKLLSFGESEQATMQVSHIVEQGEMLSFHLHCHDERFPLDGDFCLQMLGRHNALNAAGAALLSLVMGANAEAVQQGLNSSQLISGRLTPEHYGQLTVIDDAYNASFNAVLAAVDTLSKQQGVRILVLGDMGELGDAEIELHEKVGAYAVGKIDWLVCIGPLSQYCVEAMGQKACHFLKHEDLLAVLEAHVSECLDAGKEVCCLVKGSHAMHMEKVVSALQELGKKRLAGEAESK</sequence>
<evidence type="ECO:0000313" key="14">
    <source>
        <dbReference type="EMBL" id="MBU3844131.1"/>
    </source>
</evidence>
<keyword evidence="8 10" id="KW-0131">Cell cycle</keyword>
<evidence type="ECO:0000313" key="15">
    <source>
        <dbReference type="Proteomes" id="UP000733611"/>
    </source>
</evidence>
<keyword evidence="6 10" id="KW-0133">Cell shape</keyword>
<dbReference type="GO" id="GO:0005737">
    <property type="term" value="C:cytoplasm"/>
    <property type="evidence" value="ECO:0007669"/>
    <property type="project" value="UniProtKB-SubCell"/>
</dbReference>
<dbReference type="InterPro" id="IPR004101">
    <property type="entry name" value="Mur_ligase_C"/>
</dbReference>
<proteinExistence type="inferred from homology"/>
<keyword evidence="4 10" id="KW-0547">Nucleotide-binding</keyword>
<evidence type="ECO:0000256" key="1">
    <source>
        <dbReference type="ARBA" id="ARBA00022490"/>
    </source>
</evidence>
<dbReference type="InterPro" id="IPR005863">
    <property type="entry name" value="UDP-N-AcMur_synth"/>
</dbReference>
<comment type="pathway">
    <text evidence="10 11">Cell wall biogenesis; peptidoglycan biosynthesis.</text>
</comment>
<dbReference type="SUPFAM" id="SSF63418">
    <property type="entry name" value="MurE/MurF N-terminal domain"/>
    <property type="match status" value="1"/>
</dbReference>
<dbReference type="PANTHER" id="PTHR43024">
    <property type="entry name" value="UDP-N-ACETYLMURAMOYL-TRIPEPTIDE--D-ALANYL-D-ALANINE LIGASE"/>
    <property type="match status" value="1"/>
</dbReference>
<keyword evidence="3 10" id="KW-0132">Cell division</keyword>
<feature type="domain" description="Mur ligase central" evidence="13">
    <location>
        <begin position="131"/>
        <end position="342"/>
    </location>
</feature>
<evidence type="ECO:0000256" key="7">
    <source>
        <dbReference type="ARBA" id="ARBA00022984"/>
    </source>
</evidence>
<dbReference type="Pfam" id="PF02875">
    <property type="entry name" value="Mur_ligase_C"/>
    <property type="match status" value="1"/>
</dbReference>
<evidence type="ECO:0000256" key="4">
    <source>
        <dbReference type="ARBA" id="ARBA00022741"/>
    </source>
</evidence>
<dbReference type="EC" id="6.3.2.10" evidence="10 11"/>
<dbReference type="SUPFAM" id="SSF53623">
    <property type="entry name" value="MurD-like peptide ligases, catalytic domain"/>
    <property type="match status" value="1"/>
</dbReference>
<keyword evidence="7 10" id="KW-0573">Peptidoglycan synthesis</keyword>
<name>A0A948TFM2_9GAMM</name>
<dbReference type="AlphaFoldDB" id="A0A948TFM2"/>
<comment type="caution">
    <text evidence="14">The sequence shown here is derived from an EMBL/GenBank/DDBJ whole genome shotgun (WGS) entry which is preliminary data.</text>
</comment>
<evidence type="ECO:0000259" key="12">
    <source>
        <dbReference type="Pfam" id="PF02875"/>
    </source>
</evidence>
<keyword evidence="1 10" id="KW-0963">Cytoplasm</keyword>
<dbReference type="PANTHER" id="PTHR43024:SF1">
    <property type="entry name" value="UDP-N-ACETYLMURAMOYL-TRIPEPTIDE--D-ALANYL-D-ALANINE LIGASE"/>
    <property type="match status" value="1"/>
</dbReference>
<evidence type="ECO:0000259" key="13">
    <source>
        <dbReference type="Pfam" id="PF08245"/>
    </source>
</evidence>
<comment type="subcellular location">
    <subcellularLocation>
        <location evidence="10 11">Cytoplasm</location>
    </subcellularLocation>
</comment>
<organism evidence="14 15">
    <name type="scientific">Candidatus Anaerobiospirillum pullicola</name>
    <dbReference type="NCBI Taxonomy" id="2838451"/>
    <lineage>
        <taxon>Bacteria</taxon>
        <taxon>Pseudomonadati</taxon>
        <taxon>Pseudomonadota</taxon>
        <taxon>Gammaproteobacteria</taxon>
        <taxon>Aeromonadales</taxon>
        <taxon>Succinivibrionaceae</taxon>
        <taxon>Anaerobiospirillum</taxon>
    </lineage>
</organism>
<dbReference type="GO" id="GO:0051301">
    <property type="term" value="P:cell division"/>
    <property type="evidence" value="ECO:0007669"/>
    <property type="project" value="UniProtKB-KW"/>
</dbReference>
<dbReference type="GO" id="GO:0009252">
    <property type="term" value="P:peptidoglycan biosynthetic process"/>
    <property type="evidence" value="ECO:0007669"/>
    <property type="project" value="UniProtKB-UniRule"/>
</dbReference>
<dbReference type="GO" id="GO:0008360">
    <property type="term" value="P:regulation of cell shape"/>
    <property type="evidence" value="ECO:0007669"/>
    <property type="project" value="UniProtKB-KW"/>
</dbReference>
<dbReference type="Gene3D" id="3.90.190.20">
    <property type="entry name" value="Mur ligase, C-terminal domain"/>
    <property type="match status" value="1"/>
</dbReference>
<feature type="domain" description="Mur ligase C-terminal" evidence="12">
    <location>
        <begin position="373"/>
        <end position="488"/>
    </location>
</feature>
<dbReference type="HAMAP" id="MF_02019">
    <property type="entry name" value="MurF"/>
    <property type="match status" value="1"/>
</dbReference>
<dbReference type="InterPro" id="IPR036565">
    <property type="entry name" value="Mur-like_cat_sf"/>
</dbReference>
<dbReference type="EMBL" id="JAHLFE010000092">
    <property type="protein sequence ID" value="MBU3844131.1"/>
    <property type="molecule type" value="Genomic_DNA"/>
</dbReference>
<evidence type="ECO:0000256" key="10">
    <source>
        <dbReference type="HAMAP-Rule" id="MF_02019"/>
    </source>
</evidence>
<dbReference type="NCBIfam" id="TIGR01143">
    <property type="entry name" value="murF"/>
    <property type="match status" value="1"/>
</dbReference>
<evidence type="ECO:0000256" key="2">
    <source>
        <dbReference type="ARBA" id="ARBA00022598"/>
    </source>
</evidence>
<feature type="binding site" evidence="10">
    <location>
        <begin position="133"/>
        <end position="139"/>
    </location>
    <ligand>
        <name>ATP</name>
        <dbReference type="ChEBI" id="CHEBI:30616"/>
    </ligand>
</feature>
<dbReference type="Gene3D" id="3.40.1190.10">
    <property type="entry name" value="Mur-like, catalytic domain"/>
    <property type="match status" value="1"/>
</dbReference>
<evidence type="ECO:0000256" key="3">
    <source>
        <dbReference type="ARBA" id="ARBA00022618"/>
    </source>
</evidence>
<dbReference type="InterPro" id="IPR051046">
    <property type="entry name" value="MurCDEF_CellWall_CoF430Synth"/>
</dbReference>
<gene>
    <name evidence="10" type="primary">murF</name>
    <name evidence="14" type="ORF">H9847_04565</name>
</gene>
<protein>
    <recommendedName>
        <fullName evidence="10 11">UDP-N-acetylmuramoyl-tripeptide--D-alanyl-D-alanine ligase</fullName>
        <ecNumber evidence="10 11">6.3.2.10</ecNumber>
    </recommendedName>
    <alternativeName>
        <fullName evidence="10">D-alanyl-D-alanine-adding enzyme</fullName>
    </alternativeName>
</protein>
<dbReference type="Proteomes" id="UP000733611">
    <property type="component" value="Unassembled WGS sequence"/>
</dbReference>
<dbReference type="GO" id="GO:0047480">
    <property type="term" value="F:UDP-N-acetylmuramoyl-tripeptide-D-alanyl-D-alanine ligase activity"/>
    <property type="evidence" value="ECO:0007669"/>
    <property type="project" value="UniProtKB-UniRule"/>
</dbReference>
<dbReference type="InterPro" id="IPR013221">
    <property type="entry name" value="Mur_ligase_cen"/>
</dbReference>
<dbReference type="GO" id="GO:0005524">
    <property type="term" value="F:ATP binding"/>
    <property type="evidence" value="ECO:0007669"/>
    <property type="project" value="UniProtKB-UniRule"/>
</dbReference>
<evidence type="ECO:0000256" key="9">
    <source>
        <dbReference type="ARBA" id="ARBA00023316"/>
    </source>
</evidence>
<dbReference type="SUPFAM" id="SSF53244">
    <property type="entry name" value="MurD-like peptide ligases, peptide-binding domain"/>
    <property type="match status" value="1"/>
</dbReference>
<keyword evidence="5 10" id="KW-0067">ATP-binding</keyword>
<dbReference type="InterPro" id="IPR035911">
    <property type="entry name" value="MurE/MurF_N"/>
</dbReference>
<comment type="catalytic activity">
    <reaction evidence="10 11">
        <text>D-alanyl-D-alanine + UDP-N-acetyl-alpha-D-muramoyl-L-alanyl-gamma-D-glutamyl-meso-2,6-diaminopimelate + ATP = UDP-N-acetyl-alpha-D-muramoyl-L-alanyl-gamma-D-glutamyl-meso-2,6-diaminopimeloyl-D-alanyl-D-alanine + ADP + phosphate + H(+)</text>
        <dbReference type="Rhea" id="RHEA:28374"/>
        <dbReference type="ChEBI" id="CHEBI:15378"/>
        <dbReference type="ChEBI" id="CHEBI:30616"/>
        <dbReference type="ChEBI" id="CHEBI:43474"/>
        <dbReference type="ChEBI" id="CHEBI:57822"/>
        <dbReference type="ChEBI" id="CHEBI:61386"/>
        <dbReference type="ChEBI" id="CHEBI:83905"/>
        <dbReference type="ChEBI" id="CHEBI:456216"/>
        <dbReference type="EC" id="6.3.2.10"/>
    </reaction>
</comment>